<dbReference type="GeneID" id="54408770"/>
<evidence type="ECO:0000313" key="1">
    <source>
        <dbReference type="EMBL" id="KAF2128587.1"/>
    </source>
</evidence>
<gene>
    <name evidence="1" type="ORF">P153DRAFT_367701</name>
</gene>
<name>A0A6A6ACI4_9PLEO</name>
<proteinExistence type="predicted"/>
<sequence>MALFTPRREDVYSVRAILMSFRLPNELVLDILDQARYWTEASYSVTDHRALLDEAWTLDYSAASAYLVAPAFHYEIIRLKSGPKPESSKIREIEFTIVSHDQGWTTEDTAGSYNSSSWFEISILRSSYPTYLRTPPEPAKSNIYTAFYQYRRSNSINLVRRPSADIEPQRLHCPEMTKITCPAEEDIYDESLEDRNEGEHAWYLQSNKVAKGVSVFEGEMIKRYHIVWGCKANPVWTGNEGTGRGADFLDTLKQHDWICVWARAKRRGWENHVHGVRVTMRYTI</sequence>
<evidence type="ECO:0000313" key="2">
    <source>
        <dbReference type="Proteomes" id="UP000799771"/>
    </source>
</evidence>
<organism evidence="1 2">
    <name type="scientific">Dothidotthia symphoricarpi CBS 119687</name>
    <dbReference type="NCBI Taxonomy" id="1392245"/>
    <lineage>
        <taxon>Eukaryota</taxon>
        <taxon>Fungi</taxon>
        <taxon>Dikarya</taxon>
        <taxon>Ascomycota</taxon>
        <taxon>Pezizomycotina</taxon>
        <taxon>Dothideomycetes</taxon>
        <taxon>Pleosporomycetidae</taxon>
        <taxon>Pleosporales</taxon>
        <taxon>Dothidotthiaceae</taxon>
        <taxon>Dothidotthia</taxon>
    </lineage>
</organism>
<keyword evidence="2" id="KW-1185">Reference proteome</keyword>
<protein>
    <submittedName>
        <fullName evidence="1">Uncharacterized protein</fullName>
    </submittedName>
</protein>
<accession>A0A6A6ACI4</accession>
<reference evidence="1" key="1">
    <citation type="journal article" date="2020" name="Stud. Mycol.">
        <title>101 Dothideomycetes genomes: a test case for predicting lifestyles and emergence of pathogens.</title>
        <authorList>
            <person name="Haridas S."/>
            <person name="Albert R."/>
            <person name="Binder M."/>
            <person name="Bloem J."/>
            <person name="Labutti K."/>
            <person name="Salamov A."/>
            <person name="Andreopoulos B."/>
            <person name="Baker S."/>
            <person name="Barry K."/>
            <person name="Bills G."/>
            <person name="Bluhm B."/>
            <person name="Cannon C."/>
            <person name="Castanera R."/>
            <person name="Culley D."/>
            <person name="Daum C."/>
            <person name="Ezra D."/>
            <person name="Gonzalez J."/>
            <person name="Henrissat B."/>
            <person name="Kuo A."/>
            <person name="Liang C."/>
            <person name="Lipzen A."/>
            <person name="Lutzoni F."/>
            <person name="Magnuson J."/>
            <person name="Mondo S."/>
            <person name="Nolan M."/>
            <person name="Ohm R."/>
            <person name="Pangilinan J."/>
            <person name="Park H.-J."/>
            <person name="Ramirez L."/>
            <person name="Alfaro M."/>
            <person name="Sun H."/>
            <person name="Tritt A."/>
            <person name="Yoshinaga Y."/>
            <person name="Zwiers L.-H."/>
            <person name="Turgeon B."/>
            <person name="Goodwin S."/>
            <person name="Spatafora J."/>
            <person name="Crous P."/>
            <person name="Grigoriev I."/>
        </authorList>
    </citation>
    <scope>NUCLEOTIDE SEQUENCE</scope>
    <source>
        <strain evidence="1">CBS 119687</strain>
    </source>
</reference>
<dbReference type="Proteomes" id="UP000799771">
    <property type="component" value="Unassembled WGS sequence"/>
</dbReference>
<dbReference type="EMBL" id="ML977508">
    <property type="protein sequence ID" value="KAF2128587.1"/>
    <property type="molecule type" value="Genomic_DNA"/>
</dbReference>
<dbReference type="RefSeq" id="XP_033522976.1">
    <property type="nucleotide sequence ID" value="XM_033668338.1"/>
</dbReference>
<dbReference type="AlphaFoldDB" id="A0A6A6ACI4"/>
<dbReference type="OrthoDB" id="66095at2759"/>